<dbReference type="Proteomes" id="UP000177069">
    <property type="component" value="Unassembled WGS sequence"/>
</dbReference>
<keyword evidence="1" id="KW-0812">Transmembrane</keyword>
<keyword evidence="1" id="KW-0472">Membrane</keyword>
<dbReference type="AlphaFoldDB" id="A0A1F5G076"/>
<gene>
    <name evidence="2" type="ORF">A2696_01310</name>
</gene>
<keyword evidence="1" id="KW-1133">Transmembrane helix</keyword>
<reference evidence="2 3" key="1">
    <citation type="journal article" date="2016" name="Nat. Commun.">
        <title>Thousands of microbial genomes shed light on interconnected biogeochemical processes in an aquifer system.</title>
        <authorList>
            <person name="Anantharaman K."/>
            <person name="Brown C.T."/>
            <person name="Hug L.A."/>
            <person name="Sharon I."/>
            <person name="Castelle C.J."/>
            <person name="Probst A.J."/>
            <person name="Thomas B.C."/>
            <person name="Singh A."/>
            <person name="Wilkins M.J."/>
            <person name="Karaoz U."/>
            <person name="Brodie E.L."/>
            <person name="Williams K.H."/>
            <person name="Hubbard S.S."/>
            <person name="Banfield J.F."/>
        </authorList>
    </citation>
    <scope>NUCLEOTIDE SEQUENCE [LARGE SCALE GENOMIC DNA]</scope>
</reference>
<evidence type="ECO:0000313" key="3">
    <source>
        <dbReference type="Proteomes" id="UP000177069"/>
    </source>
</evidence>
<feature type="transmembrane region" description="Helical" evidence="1">
    <location>
        <begin position="58"/>
        <end position="80"/>
    </location>
</feature>
<evidence type="ECO:0000313" key="2">
    <source>
        <dbReference type="EMBL" id="OGD85270.1"/>
    </source>
</evidence>
<comment type="caution">
    <text evidence="2">The sequence shown here is derived from an EMBL/GenBank/DDBJ whole genome shotgun (WGS) entry which is preliminary data.</text>
</comment>
<feature type="transmembrane region" description="Helical" evidence="1">
    <location>
        <begin position="7"/>
        <end position="29"/>
    </location>
</feature>
<protein>
    <recommendedName>
        <fullName evidence="4">DUF2062 domain-containing protein</fullName>
    </recommendedName>
</protein>
<sequence length="88" mass="9690">MLKPVPLANSFAATAAAFYIFLFLLKALAPPFFKLIFNSQFLGADIASQMPKLNLANFIGALIAVSIVTWTFGYLVAIFYNKSSKNQH</sequence>
<evidence type="ECO:0008006" key="4">
    <source>
        <dbReference type="Google" id="ProtNLM"/>
    </source>
</evidence>
<dbReference type="InterPro" id="IPR044020">
    <property type="entry name" value="DUF5676"/>
</dbReference>
<dbReference type="Pfam" id="PF18926">
    <property type="entry name" value="DUF5676"/>
    <property type="match status" value="1"/>
</dbReference>
<dbReference type="EMBL" id="MFBA01000032">
    <property type="protein sequence ID" value="OGD85270.1"/>
    <property type="molecule type" value="Genomic_DNA"/>
</dbReference>
<proteinExistence type="predicted"/>
<name>A0A1F5G076_9BACT</name>
<evidence type="ECO:0000256" key="1">
    <source>
        <dbReference type="SAM" id="Phobius"/>
    </source>
</evidence>
<accession>A0A1F5G076</accession>
<organism evidence="2 3">
    <name type="scientific">Candidatus Curtissbacteria bacterium RIFCSPHIGHO2_01_FULL_41_13</name>
    <dbReference type="NCBI Taxonomy" id="1797745"/>
    <lineage>
        <taxon>Bacteria</taxon>
        <taxon>Candidatus Curtissiibacteriota</taxon>
    </lineage>
</organism>